<dbReference type="EMBL" id="CAJHUC010000886">
    <property type="protein sequence ID" value="CAD7698792.1"/>
    <property type="molecule type" value="Genomic_DNA"/>
</dbReference>
<organism evidence="2 3">
    <name type="scientific">Ostreobium quekettii</name>
    <dbReference type="NCBI Taxonomy" id="121088"/>
    <lineage>
        <taxon>Eukaryota</taxon>
        <taxon>Viridiplantae</taxon>
        <taxon>Chlorophyta</taxon>
        <taxon>core chlorophytes</taxon>
        <taxon>Ulvophyceae</taxon>
        <taxon>TCBD clade</taxon>
        <taxon>Bryopsidales</taxon>
        <taxon>Ostreobineae</taxon>
        <taxon>Ostreobiaceae</taxon>
        <taxon>Ostreobium</taxon>
    </lineage>
</organism>
<dbReference type="Proteomes" id="UP000708148">
    <property type="component" value="Unassembled WGS sequence"/>
</dbReference>
<dbReference type="AlphaFoldDB" id="A0A8S1IV39"/>
<keyword evidence="3" id="KW-1185">Reference proteome</keyword>
<name>A0A8S1IV39_9CHLO</name>
<gene>
    <name evidence="2" type="ORF">OSTQU699_LOCUS4151</name>
</gene>
<accession>A0A8S1IV39</accession>
<evidence type="ECO:0000313" key="3">
    <source>
        <dbReference type="Proteomes" id="UP000708148"/>
    </source>
</evidence>
<comment type="caution">
    <text evidence="2">The sequence shown here is derived from an EMBL/GenBank/DDBJ whole genome shotgun (WGS) entry which is preliminary data.</text>
</comment>
<dbReference type="OrthoDB" id="512643at2759"/>
<sequence>MRSGRWAPVARLAMPTAAHANVASRRLGFAPRGAATARHLARGPLCPDEGRRLRTRRCRWPCGASEGDRSFQDLARELEDLDNSGLHSFLQRHRDRVTLEFLNWLSESSHSNGHLWSLGGRLLAAREGLEPVSHECLRDAVGQQVEEKLGPASSELFMKQSAPLTVEGLQAMERQARELESLTQEARRRSVTQIVGRKRLNDGNMTSVSGLDVADRILDVLVELDSSADLNAALVDAITPADAEKEPQAQRHRGTAGGLDDHVPEGVDEGSSPDTGGGSDTQEFLSTTPFQLLRVIDSRLAQMACEDGDGAAEKKLERLRELRTGVIKNLENAMGTRAVE</sequence>
<feature type="region of interest" description="Disordered" evidence="1">
    <location>
        <begin position="241"/>
        <end position="284"/>
    </location>
</feature>
<reference evidence="2" key="1">
    <citation type="submission" date="2020-12" db="EMBL/GenBank/DDBJ databases">
        <authorList>
            <person name="Iha C."/>
        </authorList>
    </citation>
    <scope>NUCLEOTIDE SEQUENCE</scope>
</reference>
<evidence type="ECO:0000256" key="1">
    <source>
        <dbReference type="SAM" id="MobiDB-lite"/>
    </source>
</evidence>
<proteinExistence type="predicted"/>
<evidence type="ECO:0000313" key="2">
    <source>
        <dbReference type="EMBL" id="CAD7698792.1"/>
    </source>
</evidence>
<protein>
    <submittedName>
        <fullName evidence="2">Uncharacterized protein</fullName>
    </submittedName>
</protein>